<dbReference type="EMBL" id="CP003167">
    <property type="protein sequence ID" value="AGB03892.1"/>
    <property type="molecule type" value="Genomic_DNA"/>
</dbReference>
<accession>L0HGL8</accession>
<dbReference type="AlphaFoldDB" id="L0HGL8"/>
<gene>
    <name evidence="1" type="ordered locus">Metfor_2912</name>
</gene>
<evidence type="ECO:0000313" key="2">
    <source>
        <dbReference type="Proteomes" id="UP000010824"/>
    </source>
</evidence>
<name>L0HGL8_METFS</name>
<dbReference type="KEGG" id="mfo:Metfor_2912"/>
<dbReference type="RefSeq" id="WP_015286854.1">
    <property type="nucleotide sequence ID" value="NC_019943.1"/>
</dbReference>
<dbReference type="STRING" id="593750.Metfor_2912"/>
<protein>
    <submittedName>
        <fullName evidence="1">Uncharacterized protein</fullName>
    </submittedName>
</protein>
<dbReference type="Proteomes" id="UP000010824">
    <property type="component" value="Chromosome"/>
</dbReference>
<reference evidence="1 2" key="2">
    <citation type="journal article" date="2014" name="Genome Announc.">
        <title>Complete Genome Sequence of Methanoregula formicica SMSPT, a Mesophilic Hydrogenotrophic Methanogen Isolated from a Methanogenic Upflow Anaerobic Sludge Blanket Reactor.</title>
        <authorList>
            <person name="Yamamoto K."/>
            <person name="Tamaki H."/>
            <person name="Cadillo-Quiroz H."/>
            <person name="Imachi H."/>
            <person name="Kyrpides N."/>
            <person name="Woyke T."/>
            <person name="Goodwin L."/>
            <person name="Zinder S.H."/>
            <person name="Kamagata Y."/>
            <person name="Liu W.T."/>
        </authorList>
    </citation>
    <scope>NUCLEOTIDE SEQUENCE [LARGE SCALE GENOMIC DNA]</scope>
    <source>
        <strain evidence="2">DSM 22288 / NBRC 105244 / SMSP</strain>
    </source>
</reference>
<dbReference type="HOGENOM" id="CLU_157007_0_0_2"/>
<dbReference type="GeneID" id="14308696"/>
<keyword evidence="2" id="KW-1185">Reference proteome</keyword>
<dbReference type="OrthoDB" id="116994at2157"/>
<dbReference type="eggNOG" id="arCOG05070">
    <property type="taxonomic scope" value="Archaea"/>
</dbReference>
<evidence type="ECO:0000313" key="1">
    <source>
        <dbReference type="EMBL" id="AGB03892.1"/>
    </source>
</evidence>
<sequence length="121" mass="13864">MSDRFISTKYRTDCYHCREIADQIITAVPYQAQVVCDHCGATRVFIPRIEAVDPSGKLGKGLKYPVWELVQDATCRNCHVTGPHDIFVSSRILTVRCRNCRFTHFYKFDLEFMAGAEEKGL</sequence>
<organism evidence="1 2">
    <name type="scientific">Methanoregula formicica (strain DSM 22288 / NBRC 105244 / SMSP)</name>
    <dbReference type="NCBI Taxonomy" id="593750"/>
    <lineage>
        <taxon>Archaea</taxon>
        <taxon>Methanobacteriati</taxon>
        <taxon>Methanobacteriota</taxon>
        <taxon>Stenosarchaea group</taxon>
        <taxon>Methanomicrobia</taxon>
        <taxon>Methanomicrobiales</taxon>
        <taxon>Methanoregulaceae</taxon>
        <taxon>Methanoregula</taxon>
    </lineage>
</organism>
<proteinExistence type="predicted"/>
<reference evidence="2" key="1">
    <citation type="submission" date="2011-12" db="EMBL/GenBank/DDBJ databases">
        <title>Complete sequence of Methanoregula formicicum SMSP.</title>
        <authorList>
            <person name="Lucas S."/>
            <person name="Han J."/>
            <person name="Lapidus A."/>
            <person name="Cheng J.-F."/>
            <person name="Goodwin L."/>
            <person name="Pitluck S."/>
            <person name="Peters L."/>
            <person name="Ovchinnikova G."/>
            <person name="Teshima H."/>
            <person name="Detter J.C."/>
            <person name="Han C."/>
            <person name="Tapia R."/>
            <person name="Land M."/>
            <person name="Hauser L."/>
            <person name="Kyrpides N."/>
            <person name="Ivanova N."/>
            <person name="Pagani I."/>
            <person name="Imachi H."/>
            <person name="Tamaki H."/>
            <person name="Sekiguchi Y."/>
            <person name="Kamagata Y."/>
            <person name="Cadillo-Quiroz H."/>
            <person name="Zinder S."/>
            <person name="Liu W.-T."/>
            <person name="Woyke T."/>
        </authorList>
    </citation>
    <scope>NUCLEOTIDE SEQUENCE [LARGE SCALE GENOMIC DNA]</scope>
    <source>
        <strain evidence="2">DSM 22288 / NBRC 105244 / SMSP</strain>
    </source>
</reference>
<dbReference type="InParanoid" id="L0HGL8"/>